<feature type="compositionally biased region" description="Polar residues" evidence="1">
    <location>
        <begin position="235"/>
        <end position="256"/>
    </location>
</feature>
<feature type="non-terminal residue" evidence="2">
    <location>
        <position position="763"/>
    </location>
</feature>
<sequence>LHEAGTQIRQRSGANENVPKTGSVERRALAAELKTRYEADKGVTALDLAVEYDIPWRMAYRLLHEAGTEMRRRPVLGSAAGDELTLLLMGDLGELLDQSRGVADVTEADLVAALGLGNNEPGTLETALDHDGGAPHAKRARWESGASGAVNAPSEGALLAAQRTFSVLKAEVRSLPDVSHSDVALNSVAAYENFRNSYARALDAGDRAMQEALEAQLRIDLAVKRNSGLPGGSRSAGQSADVLSSQPGPSTSNPTATREKAPLPISDVDPGPGIWGAPEIREQVGQHLGVEPEVLEFLHPDLVEAGSPEEMAGGLKELLGDYGLLPADLEVFHGQIDRLGRADLEGFRDYLNRHRLTVEAARAGSRTRDLTASLRQWRFPNYQQLANVHRPNRRNLAGLFRSWRLGVEPGAFGSRDLAWMAQQATSRKLTREQAADLAKQVKTLMHNGPLHPRLREAAIEWGVSPQTVNELGKRFKIQPHKLRLSWLGDVPVDQQRRIAIVAVRNWLDMADLAADRLRFFFDMPRLGAGELASFRAYLDGADGRTDEFGRVPLKVVREWWQNLTKVSAESATQRVLREKFPDLAAKSWFDPEHDPARLQDLADHRLDAEQLGRLATALGRVPDELPLVAQKQNVDVHTLLWAAAELGVEPLPLAKNLAETLNAATREFDATGTRPSDVLRGIAEAEGLTSQAAWAQRVPRQMPPPMEADGEGVVKFPPPLYSEASSPSYQEPTGAPPQYEAQEGERSASEGLDAEASRRIAKG</sequence>
<feature type="region of interest" description="Disordered" evidence="1">
    <location>
        <begin position="1"/>
        <end position="22"/>
    </location>
</feature>
<reference evidence="3" key="1">
    <citation type="submission" date="2016-10" db="EMBL/GenBank/DDBJ databases">
        <authorList>
            <person name="Varghese N."/>
            <person name="Submissions S."/>
        </authorList>
    </citation>
    <scope>NUCLEOTIDE SEQUENCE [LARGE SCALE GENOMIC DNA]</scope>
    <source>
        <strain evidence="3">CGMCC 4.3530</strain>
    </source>
</reference>
<feature type="non-terminal residue" evidence="2">
    <location>
        <position position="1"/>
    </location>
</feature>
<evidence type="ECO:0000313" key="2">
    <source>
        <dbReference type="EMBL" id="SDZ59544.1"/>
    </source>
</evidence>
<dbReference type="AlphaFoldDB" id="A0A1H3UAW6"/>
<gene>
    <name evidence="2" type="ORF">SAMN05216215_11261</name>
</gene>
<evidence type="ECO:0000256" key="1">
    <source>
        <dbReference type="SAM" id="MobiDB-lite"/>
    </source>
</evidence>
<organism evidence="2 3">
    <name type="scientific">Saccharopolyspora shandongensis</name>
    <dbReference type="NCBI Taxonomy" id="418495"/>
    <lineage>
        <taxon>Bacteria</taxon>
        <taxon>Bacillati</taxon>
        <taxon>Actinomycetota</taxon>
        <taxon>Actinomycetes</taxon>
        <taxon>Pseudonocardiales</taxon>
        <taxon>Pseudonocardiaceae</taxon>
        <taxon>Saccharopolyspora</taxon>
    </lineage>
</organism>
<protein>
    <submittedName>
        <fullName evidence="2">Uncharacterized protein</fullName>
    </submittedName>
</protein>
<dbReference type="EMBL" id="FNOK01000126">
    <property type="protein sequence ID" value="SDZ59544.1"/>
    <property type="molecule type" value="Genomic_DNA"/>
</dbReference>
<proteinExistence type="predicted"/>
<keyword evidence="3" id="KW-1185">Reference proteome</keyword>
<feature type="region of interest" description="Disordered" evidence="1">
    <location>
        <begin position="701"/>
        <end position="763"/>
    </location>
</feature>
<feature type="region of interest" description="Disordered" evidence="1">
    <location>
        <begin position="228"/>
        <end position="271"/>
    </location>
</feature>
<accession>A0A1H3UAW6</accession>
<evidence type="ECO:0000313" key="3">
    <source>
        <dbReference type="Proteomes" id="UP000199529"/>
    </source>
</evidence>
<dbReference type="Proteomes" id="UP000199529">
    <property type="component" value="Unassembled WGS sequence"/>
</dbReference>
<name>A0A1H3UAW6_9PSEU</name>
<feature type="compositionally biased region" description="Polar residues" evidence="1">
    <location>
        <begin position="7"/>
        <end position="20"/>
    </location>
</feature>